<dbReference type="RefSeq" id="WP_285877312.1">
    <property type="nucleotide sequence ID" value="NZ_JARFYN010000001.1"/>
</dbReference>
<reference evidence="2" key="1">
    <citation type="submission" date="2023-06" db="EMBL/GenBank/DDBJ databases">
        <title>Phylogenetic Diversity of Rhizobium strains.</title>
        <authorList>
            <person name="Moura F.T."/>
            <person name="Helene L.C.F."/>
            <person name="Hungria M."/>
        </authorList>
    </citation>
    <scope>NUCLEOTIDE SEQUENCE</scope>
    <source>
        <strain evidence="2">CCGE524</strain>
    </source>
</reference>
<sequence>MATVTGAAGGAFCASDWDPVRTAIAQLNKATRASVIGMKDPLTNKLPTAKTAESSVHDVCLQPSAKDLPPPIAESRQVSSDFPMRRRSSMIRMLSGSKAGTFNILYKQFIDFDNKELPRRISYNYLFSLLYR</sequence>
<organism evidence="2 3">
    <name type="scientific">Rhizobium calliandrae</name>
    <dbReference type="NCBI Taxonomy" id="1312182"/>
    <lineage>
        <taxon>Bacteria</taxon>
        <taxon>Pseudomonadati</taxon>
        <taxon>Pseudomonadota</taxon>
        <taxon>Alphaproteobacteria</taxon>
        <taxon>Hyphomicrobiales</taxon>
        <taxon>Rhizobiaceae</taxon>
        <taxon>Rhizobium/Agrobacterium group</taxon>
        <taxon>Rhizobium</taxon>
    </lineage>
</organism>
<dbReference type="Proteomes" id="UP001172630">
    <property type="component" value="Unassembled WGS sequence"/>
</dbReference>
<accession>A0ABT7K6P1</accession>
<protein>
    <submittedName>
        <fullName evidence="2">Uncharacterized protein</fullName>
    </submittedName>
</protein>
<evidence type="ECO:0000313" key="3">
    <source>
        <dbReference type="Proteomes" id="UP001172630"/>
    </source>
</evidence>
<evidence type="ECO:0000256" key="1">
    <source>
        <dbReference type="SAM" id="MobiDB-lite"/>
    </source>
</evidence>
<feature type="region of interest" description="Disordered" evidence="1">
    <location>
        <begin position="63"/>
        <end position="83"/>
    </location>
</feature>
<comment type="caution">
    <text evidence="2">The sequence shown here is derived from an EMBL/GenBank/DDBJ whole genome shotgun (WGS) entry which is preliminary data.</text>
</comment>
<evidence type="ECO:0000313" key="2">
    <source>
        <dbReference type="EMBL" id="MDL2404280.1"/>
    </source>
</evidence>
<dbReference type="EMBL" id="JARFYN010000001">
    <property type="protein sequence ID" value="MDL2404280.1"/>
    <property type="molecule type" value="Genomic_DNA"/>
</dbReference>
<name>A0ABT7K6P1_9HYPH</name>
<gene>
    <name evidence="2" type="ORF">PY650_01130</name>
</gene>
<keyword evidence="3" id="KW-1185">Reference proteome</keyword>
<proteinExistence type="predicted"/>